<dbReference type="OrthoDB" id="422106at2759"/>
<dbReference type="GO" id="GO:0000340">
    <property type="term" value="F:RNA 7-methylguanosine cap binding"/>
    <property type="evidence" value="ECO:0007669"/>
    <property type="project" value="InterPro"/>
</dbReference>
<dbReference type="PANTHER" id="PTHR16291:SF0">
    <property type="entry name" value="NUCLEAR CAP-BINDING PROTEIN SUBUNIT 3"/>
    <property type="match status" value="1"/>
</dbReference>
<dbReference type="GO" id="GO:0005634">
    <property type="term" value="C:nucleus"/>
    <property type="evidence" value="ECO:0007669"/>
    <property type="project" value="TreeGrafter"/>
</dbReference>
<dbReference type="AlphaFoldDB" id="A0A4S4LHP4"/>
<dbReference type="GO" id="GO:0003729">
    <property type="term" value="F:mRNA binding"/>
    <property type="evidence" value="ECO:0007669"/>
    <property type="project" value="InterPro"/>
</dbReference>
<feature type="region of interest" description="Disordered" evidence="1">
    <location>
        <begin position="337"/>
        <end position="411"/>
    </location>
</feature>
<dbReference type="Proteomes" id="UP000308199">
    <property type="component" value="Unassembled WGS sequence"/>
</dbReference>
<feature type="region of interest" description="Disordered" evidence="1">
    <location>
        <begin position="243"/>
        <end position="309"/>
    </location>
</feature>
<dbReference type="EMBL" id="SGPK01000017">
    <property type="protein sequence ID" value="THH11255.1"/>
    <property type="molecule type" value="Genomic_DNA"/>
</dbReference>
<dbReference type="PANTHER" id="PTHR16291">
    <property type="entry name" value="NUCLEAR CAP-BINDING PROTEIN SUBUNIT 3"/>
    <property type="match status" value="1"/>
</dbReference>
<evidence type="ECO:0000313" key="2">
    <source>
        <dbReference type="EMBL" id="THH11255.1"/>
    </source>
</evidence>
<accession>A0A4S4LHP4</accession>
<dbReference type="Pfam" id="PF10309">
    <property type="entry name" value="NCBP3"/>
    <property type="match status" value="1"/>
</dbReference>
<feature type="compositionally biased region" description="Basic and acidic residues" evidence="1">
    <location>
        <begin position="361"/>
        <end position="370"/>
    </location>
</feature>
<name>A0A4S4LHP4_9AGAM</name>
<feature type="compositionally biased region" description="Basic and acidic residues" evidence="1">
    <location>
        <begin position="261"/>
        <end position="292"/>
    </location>
</feature>
<sequence>MDIYTEDVSYGDSSFPLSYDDVSTYEEQVATLSVEETPRSQALELASRISANKVYLPPESLLKGKSFPIIFKSLRCTGSVGKRKRDVDEEDAMEEDEDIGIMGTCKPFIAPGDLRLNALHLNGTPVMHLPTNHMFAYARHYNTDPVGLEWINDTSCVLVFATNSACKAALDALRKSLTEEPDFDDCYAAKPVPVMLWPPEDRINKSLGMAEGLQGAILVRVARLGDRKVPGAKNRSVFYQKHGMGAGKDASALPIGAPESEGSRKRQRRDPVDEDTRRQLDTELDDFLREGEEISPSLPPPPPSKMRSDYIIESTRRKRIERSSGLTLLERTSLLRVHPEPEVPSSGSRSRRRRGGRGRRKELEAEERPQRALLRRNGRDNGGERLKGAERPMKSRQELDDELEAFLQEKD</sequence>
<evidence type="ECO:0008006" key="4">
    <source>
        <dbReference type="Google" id="ProtNLM"/>
    </source>
</evidence>
<comment type="caution">
    <text evidence="2">The sequence shown here is derived from an EMBL/GenBank/DDBJ whole genome shotgun (WGS) entry which is preliminary data.</text>
</comment>
<keyword evidence="3" id="KW-1185">Reference proteome</keyword>
<protein>
    <recommendedName>
        <fullName evidence="4">Chromatin target of PRMT1 protein C-terminal domain-containing protein</fullName>
    </recommendedName>
</protein>
<evidence type="ECO:0000313" key="3">
    <source>
        <dbReference type="Proteomes" id="UP000308199"/>
    </source>
</evidence>
<dbReference type="InterPro" id="IPR019416">
    <property type="entry name" value="NCBP3"/>
</dbReference>
<feature type="compositionally biased region" description="Basic and acidic residues" evidence="1">
    <location>
        <begin position="377"/>
        <end position="398"/>
    </location>
</feature>
<evidence type="ECO:0000256" key="1">
    <source>
        <dbReference type="SAM" id="MobiDB-lite"/>
    </source>
</evidence>
<proteinExistence type="predicted"/>
<organism evidence="2 3">
    <name type="scientific">Phellinidium pouzarii</name>
    <dbReference type="NCBI Taxonomy" id="167371"/>
    <lineage>
        <taxon>Eukaryota</taxon>
        <taxon>Fungi</taxon>
        <taxon>Dikarya</taxon>
        <taxon>Basidiomycota</taxon>
        <taxon>Agaricomycotina</taxon>
        <taxon>Agaricomycetes</taxon>
        <taxon>Hymenochaetales</taxon>
        <taxon>Hymenochaetaceae</taxon>
        <taxon>Phellinidium</taxon>
    </lineage>
</organism>
<gene>
    <name evidence="2" type="ORF">EW145_g760</name>
</gene>
<feature type="compositionally biased region" description="Basic residues" evidence="1">
    <location>
        <begin position="349"/>
        <end position="360"/>
    </location>
</feature>
<reference evidence="2 3" key="1">
    <citation type="submission" date="2019-02" db="EMBL/GenBank/DDBJ databases">
        <title>Genome sequencing of the rare red list fungi Phellinidium pouzarii.</title>
        <authorList>
            <person name="Buettner E."/>
            <person name="Kellner H."/>
        </authorList>
    </citation>
    <scope>NUCLEOTIDE SEQUENCE [LARGE SCALE GENOMIC DNA]</scope>
    <source>
        <strain evidence="2 3">DSM 108285</strain>
    </source>
</reference>